<dbReference type="EMBL" id="HBHR01021217">
    <property type="protein sequence ID" value="CAD9872550.1"/>
    <property type="molecule type" value="Transcribed_RNA"/>
</dbReference>
<protein>
    <recommendedName>
        <fullName evidence="2">Protein kinase domain-containing protein</fullName>
    </recommendedName>
</protein>
<name>A0A7S2Y0Q2_9STRA</name>
<reference evidence="1" key="1">
    <citation type="submission" date="2021-01" db="EMBL/GenBank/DDBJ databases">
        <authorList>
            <person name="Corre E."/>
            <person name="Pelletier E."/>
            <person name="Niang G."/>
            <person name="Scheremetjew M."/>
            <person name="Finn R."/>
            <person name="Kale V."/>
            <person name="Holt S."/>
            <person name="Cochrane G."/>
            <person name="Meng A."/>
            <person name="Brown T."/>
            <person name="Cohen L."/>
        </authorList>
    </citation>
    <scope>NUCLEOTIDE SEQUENCE</scope>
    <source>
        <strain evidence="1">CCMP1661</strain>
    </source>
</reference>
<accession>A0A7S2Y0Q2</accession>
<dbReference type="AlphaFoldDB" id="A0A7S2Y0Q2"/>
<gene>
    <name evidence="1" type="ORF">FJAP1339_LOCUS10749</name>
</gene>
<evidence type="ECO:0008006" key="2">
    <source>
        <dbReference type="Google" id="ProtNLM"/>
    </source>
</evidence>
<proteinExistence type="predicted"/>
<organism evidence="1">
    <name type="scientific">Fibrocapsa japonica</name>
    <dbReference type="NCBI Taxonomy" id="94617"/>
    <lineage>
        <taxon>Eukaryota</taxon>
        <taxon>Sar</taxon>
        <taxon>Stramenopiles</taxon>
        <taxon>Ochrophyta</taxon>
        <taxon>Raphidophyceae</taxon>
        <taxon>Chattonellales</taxon>
        <taxon>Chattonellaceae</taxon>
        <taxon>Fibrocapsa</taxon>
    </lineage>
</organism>
<sequence length="151" mass="16777">MQRVDGLPLVDFCKKRVRTVKESGGSNSSPRVGPALEASLVRLFDQLAALRVTPNDNNPDNFLIDSKTQKVWRIDFGAAKQLTGSSAALNVWDPMNVKQLLRNDVIPVFPGFVTEVYRRVGEDGVPPHLRLFRDHCLGLAQNSLSGQPYFT</sequence>
<dbReference type="Gene3D" id="1.10.510.10">
    <property type="entry name" value="Transferase(Phosphotransferase) domain 1"/>
    <property type="match status" value="1"/>
</dbReference>
<evidence type="ECO:0000313" key="1">
    <source>
        <dbReference type="EMBL" id="CAD9872550.1"/>
    </source>
</evidence>